<keyword evidence="3" id="KW-1185">Reference proteome</keyword>
<feature type="domain" description="Tet-like 2OG-Fe(II) oxygenase" evidence="1">
    <location>
        <begin position="54"/>
        <end position="135"/>
    </location>
</feature>
<evidence type="ECO:0000313" key="2">
    <source>
        <dbReference type="EMBL" id="KNZ57179.1"/>
    </source>
</evidence>
<name>A0A0L6V8Y7_9BASI</name>
<comment type="caution">
    <text evidence="2">The sequence shown here is derived from an EMBL/GenBank/DDBJ whole genome shotgun (WGS) entry which is preliminary data.</text>
</comment>
<reference evidence="2 3" key="1">
    <citation type="submission" date="2015-08" db="EMBL/GenBank/DDBJ databases">
        <title>Next Generation Sequencing and Analysis of the Genome of Puccinia sorghi L Schw, the Causal Agent of Maize Common Rust.</title>
        <authorList>
            <person name="Rochi L."/>
            <person name="Burguener G."/>
            <person name="Darino M."/>
            <person name="Turjanski A."/>
            <person name="Kreff E."/>
            <person name="Dieguez M.J."/>
            <person name="Sacco F."/>
        </authorList>
    </citation>
    <scope>NUCLEOTIDE SEQUENCE [LARGE SCALE GENOMIC DNA]</scope>
    <source>
        <strain evidence="2 3">RO10H11247</strain>
    </source>
</reference>
<proteinExistence type="predicted"/>
<dbReference type="Pfam" id="PF20515">
    <property type="entry name" value="2OG-FeII_Oxy_6"/>
    <property type="match status" value="1"/>
</dbReference>
<protein>
    <recommendedName>
        <fullName evidence="1">Tet-like 2OG-Fe(II) oxygenase domain-containing protein</fullName>
    </recommendedName>
</protein>
<dbReference type="EMBL" id="LAVV01007081">
    <property type="protein sequence ID" value="KNZ57179.1"/>
    <property type="molecule type" value="Genomic_DNA"/>
</dbReference>
<dbReference type="Proteomes" id="UP000037035">
    <property type="component" value="Unassembled WGS sequence"/>
</dbReference>
<evidence type="ECO:0000313" key="3">
    <source>
        <dbReference type="Proteomes" id="UP000037035"/>
    </source>
</evidence>
<evidence type="ECO:0000259" key="1">
    <source>
        <dbReference type="Pfam" id="PF20515"/>
    </source>
</evidence>
<gene>
    <name evidence="2" type="ORF">VP01_221g4</name>
</gene>
<organism evidence="2 3">
    <name type="scientific">Puccinia sorghi</name>
    <dbReference type="NCBI Taxonomy" id="27349"/>
    <lineage>
        <taxon>Eukaryota</taxon>
        <taxon>Fungi</taxon>
        <taxon>Dikarya</taxon>
        <taxon>Basidiomycota</taxon>
        <taxon>Pucciniomycotina</taxon>
        <taxon>Pucciniomycetes</taxon>
        <taxon>Pucciniales</taxon>
        <taxon>Pucciniaceae</taxon>
        <taxon>Puccinia</taxon>
    </lineage>
</organism>
<accession>A0A0L6V8Y7</accession>
<dbReference type="VEuPathDB" id="FungiDB:VP01_221g4"/>
<sequence>MSTAGTVKRQTKYYIPHSPQRTLVSHGGGFFISLIISIIEFNPFNQLTPSEKDDLKFGLGGLMWALGWRKQILGCYVKNIYLSQLFDFNSHYKQCKRLVHIIGTLFKNLARSPFQDNQGIMKNYNIPSFADLFEECGQRVEGRDQKILLVPPTSPAPPMVSSTLHTEIKMIFLNGSLTHDCF</sequence>
<dbReference type="InterPro" id="IPR046798">
    <property type="entry name" value="2OG-FeII_Oxy_6"/>
</dbReference>
<dbReference type="AlphaFoldDB" id="A0A0L6V8Y7"/>